<keyword evidence="3" id="KW-0378">Hydrolase</keyword>
<dbReference type="InterPro" id="IPR003029">
    <property type="entry name" value="S1_domain"/>
</dbReference>
<evidence type="ECO:0000256" key="3">
    <source>
        <dbReference type="ARBA" id="ARBA00022801"/>
    </source>
</evidence>
<dbReference type="InterPro" id="IPR019307">
    <property type="entry name" value="RNA-bd_AU-1/RNase_E/G"/>
</dbReference>
<dbReference type="OrthoDB" id="9804278at2"/>
<keyword evidence="8" id="KW-1185">Reference proteome</keyword>
<dbReference type="RefSeq" id="WP_133945507.1">
    <property type="nucleotide sequence ID" value="NZ_SOEO01000003.1"/>
</dbReference>
<dbReference type="EMBL" id="SOEO01000003">
    <property type="protein sequence ID" value="TDX82734.1"/>
    <property type="molecule type" value="Genomic_DNA"/>
</dbReference>
<sequence>MKKELIISNEEDASKIALLEDGRLFELHEQKAKSDFVVGDLFLGKIKKLAPNLNAAFVSIGTDKDAFLHYQDLGPQFLSYQKFLKNTIAKKQQTSSLKTAERTKDIDKLGTVDKVLTAGDLVLIQITKEPISTKGPRISTQISLTGRFLVLIPFDNKVSISKKVSDGAEKERLKTLIESIRPEGFGVIIRTVAEGKKVAELHNDMNQLVKKWETTFKNIQKNKVPSKILSEEDKASSILRDNFNQDFVSIICDDEKMVEDMKSYIEVIAPERKNIVQFYDSHIPLMEYYNVEKQLKQSFGKHVNIPASKGAYLVIEHTEALHVVDVNSGNNISSANTNKTHALTVNKMAATEIARQLRLRDMGGIIVVDFIDMVDAEHRKELYEHFRDEMKRDKARHKILPPSKFGLIQMTRQRVRAEKNIETNEENPNKDGEIIAPIVIIEKMEDSIRTIMATEKGKLYLHVHPFVEAYLTKGLASIQNKWFLKYKKWVTIIPRDSFKMLEFHLYNAQKKELISFSN</sequence>
<reference evidence="7 8" key="1">
    <citation type="submission" date="2019-03" db="EMBL/GenBank/DDBJ databases">
        <title>Genomic Encyclopedia of Type Strains, Phase III (KMG-III): the genomes of soil and plant-associated and newly described type strains.</title>
        <authorList>
            <person name="Whitman W."/>
        </authorList>
    </citation>
    <scope>NUCLEOTIDE SEQUENCE [LARGE SCALE GENOMIC DNA]</scope>
    <source>
        <strain evidence="7 8">CGMCC 1.12802</strain>
    </source>
</reference>
<dbReference type="PANTHER" id="PTHR30001">
    <property type="entry name" value="RIBONUCLEASE"/>
    <property type="match status" value="1"/>
</dbReference>
<gene>
    <name evidence="7" type="ORF">B0I22_2756</name>
</gene>
<comment type="cofactor">
    <cofactor evidence="1">
        <name>Mg(2+)</name>
        <dbReference type="ChEBI" id="CHEBI:18420"/>
    </cofactor>
</comment>
<dbReference type="InterPro" id="IPR004659">
    <property type="entry name" value="RNase_E/G"/>
</dbReference>
<name>A0A4R8I389_9FLAO</name>
<dbReference type="CDD" id="cd04453">
    <property type="entry name" value="S1_RNase_E"/>
    <property type="match status" value="1"/>
</dbReference>
<keyword evidence="4" id="KW-0460">Magnesium</keyword>
<evidence type="ECO:0000259" key="6">
    <source>
        <dbReference type="PROSITE" id="PS50126"/>
    </source>
</evidence>
<evidence type="ECO:0000256" key="2">
    <source>
        <dbReference type="ARBA" id="ARBA00022723"/>
    </source>
</evidence>
<evidence type="ECO:0000313" key="8">
    <source>
        <dbReference type="Proteomes" id="UP000295313"/>
    </source>
</evidence>
<evidence type="ECO:0000256" key="4">
    <source>
        <dbReference type="ARBA" id="ARBA00022842"/>
    </source>
</evidence>
<dbReference type="GO" id="GO:0004540">
    <property type="term" value="F:RNA nuclease activity"/>
    <property type="evidence" value="ECO:0007669"/>
    <property type="project" value="InterPro"/>
</dbReference>
<dbReference type="GO" id="GO:0046872">
    <property type="term" value="F:metal ion binding"/>
    <property type="evidence" value="ECO:0007669"/>
    <property type="project" value="UniProtKB-KW"/>
</dbReference>
<evidence type="ECO:0000256" key="5">
    <source>
        <dbReference type="ARBA" id="ARBA00022884"/>
    </source>
</evidence>
<dbReference type="InterPro" id="IPR012340">
    <property type="entry name" value="NA-bd_OB-fold"/>
</dbReference>
<dbReference type="AlphaFoldDB" id="A0A4R8I389"/>
<proteinExistence type="predicted"/>
<keyword evidence="5" id="KW-0694">RNA-binding</keyword>
<dbReference type="GO" id="GO:0006364">
    <property type="term" value="P:rRNA processing"/>
    <property type="evidence" value="ECO:0007669"/>
    <property type="project" value="TreeGrafter"/>
</dbReference>
<dbReference type="Gene3D" id="2.40.50.140">
    <property type="entry name" value="Nucleic acid-binding proteins"/>
    <property type="match status" value="1"/>
</dbReference>
<comment type="caution">
    <text evidence="7">The sequence shown here is derived from an EMBL/GenBank/DDBJ whole genome shotgun (WGS) entry which is preliminary data.</text>
</comment>
<dbReference type="Pfam" id="PF10150">
    <property type="entry name" value="RNase_E_G"/>
    <property type="match status" value="1"/>
</dbReference>
<dbReference type="NCBIfam" id="TIGR00757">
    <property type="entry name" value="RNaseEG"/>
    <property type="match status" value="1"/>
</dbReference>
<evidence type="ECO:0000256" key="1">
    <source>
        <dbReference type="ARBA" id="ARBA00001946"/>
    </source>
</evidence>
<organism evidence="7 8">
    <name type="scientific">Epilithonimonas xixisoli</name>
    <dbReference type="NCBI Taxonomy" id="1476462"/>
    <lineage>
        <taxon>Bacteria</taxon>
        <taxon>Pseudomonadati</taxon>
        <taxon>Bacteroidota</taxon>
        <taxon>Flavobacteriia</taxon>
        <taxon>Flavobacteriales</taxon>
        <taxon>Weeksellaceae</taxon>
        <taxon>Chryseobacterium group</taxon>
        <taxon>Epilithonimonas</taxon>
    </lineage>
</organism>
<dbReference type="PROSITE" id="PS50126">
    <property type="entry name" value="S1"/>
    <property type="match status" value="1"/>
</dbReference>
<protein>
    <submittedName>
        <fullName evidence="7">Ribonuclease G</fullName>
    </submittedName>
</protein>
<dbReference type="GO" id="GO:0003723">
    <property type="term" value="F:RNA binding"/>
    <property type="evidence" value="ECO:0007669"/>
    <property type="project" value="UniProtKB-KW"/>
</dbReference>
<accession>A0A4R8I389</accession>
<dbReference type="GO" id="GO:0005737">
    <property type="term" value="C:cytoplasm"/>
    <property type="evidence" value="ECO:0007669"/>
    <property type="project" value="TreeGrafter"/>
</dbReference>
<dbReference type="Proteomes" id="UP000295313">
    <property type="component" value="Unassembled WGS sequence"/>
</dbReference>
<dbReference type="PANTHER" id="PTHR30001:SF0">
    <property type="entry name" value="RIBONUCLEASE G"/>
    <property type="match status" value="1"/>
</dbReference>
<dbReference type="SUPFAM" id="SSF50249">
    <property type="entry name" value="Nucleic acid-binding proteins"/>
    <property type="match status" value="1"/>
</dbReference>
<keyword evidence="2" id="KW-0479">Metal-binding</keyword>
<feature type="domain" description="S1 motif" evidence="6">
    <location>
        <begin position="39"/>
        <end position="147"/>
    </location>
</feature>
<dbReference type="GO" id="GO:0016787">
    <property type="term" value="F:hydrolase activity"/>
    <property type="evidence" value="ECO:0007669"/>
    <property type="project" value="UniProtKB-KW"/>
</dbReference>
<evidence type="ECO:0000313" key="7">
    <source>
        <dbReference type="EMBL" id="TDX82734.1"/>
    </source>
</evidence>